<accession>A0A940MGQ8</accession>
<dbReference type="SUPFAM" id="SSF46955">
    <property type="entry name" value="Putative DNA-binding domain"/>
    <property type="match status" value="1"/>
</dbReference>
<feature type="domain" description="HTH merR-type" evidence="2">
    <location>
        <begin position="6"/>
        <end position="76"/>
    </location>
</feature>
<keyword evidence="4" id="KW-1185">Reference proteome</keyword>
<proteinExistence type="predicted"/>
<dbReference type="InterPro" id="IPR047057">
    <property type="entry name" value="MerR_fam"/>
</dbReference>
<evidence type="ECO:0000313" key="3">
    <source>
        <dbReference type="EMBL" id="MBP0459725.1"/>
    </source>
</evidence>
<evidence type="ECO:0000313" key="4">
    <source>
        <dbReference type="Proteomes" id="UP000670475"/>
    </source>
</evidence>
<dbReference type="EMBL" id="JAGIQL010000084">
    <property type="protein sequence ID" value="MBP0459725.1"/>
    <property type="molecule type" value="Genomic_DNA"/>
</dbReference>
<evidence type="ECO:0000259" key="2">
    <source>
        <dbReference type="PROSITE" id="PS50937"/>
    </source>
</evidence>
<name>A0A940MGQ8_9ACTN</name>
<dbReference type="Proteomes" id="UP000670475">
    <property type="component" value="Unassembled WGS sequence"/>
</dbReference>
<dbReference type="AlphaFoldDB" id="A0A940MGQ8"/>
<comment type="caution">
    <text evidence="3">The sequence shown here is derived from an EMBL/GenBank/DDBJ whole genome shotgun (WGS) entry which is preliminary data.</text>
</comment>
<dbReference type="GO" id="GO:0003677">
    <property type="term" value="F:DNA binding"/>
    <property type="evidence" value="ECO:0007669"/>
    <property type="project" value="UniProtKB-KW"/>
</dbReference>
<dbReference type="InterPro" id="IPR000551">
    <property type="entry name" value="MerR-type_HTH_dom"/>
</dbReference>
<dbReference type="CDD" id="cd01109">
    <property type="entry name" value="HTH_YyaN"/>
    <property type="match status" value="1"/>
</dbReference>
<organism evidence="3 4">
    <name type="scientific">Streptomyces montanisoli</name>
    <dbReference type="NCBI Taxonomy" id="2798581"/>
    <lineage>
        <taxon>Bacteria</taxon>
        <taxon>Bacillati</taxon>
        <taxon>Actinomycetota</taxon>
        <taxon>Actinomycetes</taxon>
        <taxon>Kitasatosporales</taxon>
        <taxon>Streptomycetaceae</taxon>
        <taxon>Streptomyces</taxon>
    </lineage>
</organism>
<dbReference type="PANTHER" id="PTHR30204:SF98">
    <property type="entry name" value="HTH-TYPE TRANSCRIPTIONAL REGULATOR ADHR"/>
    <property type="match status" value="1"/>
</dbReference>
<dbReference type="GO" id="GO:0003700">
    <property type="term" value="F:DNA-binding transcription factor activity"/>
    <property type="evidence" value="ECO:0007669"/>
    <property type="project" value="InterPro"/>
</dbReference>
<keyword evidence="1" id="KW-0238">DNA-binding</keyword>
<evidence type="ECO:0000256" key="1">
    <source>
        <dbReference type="ARBA" id="ARBA00023125"/>
    </source>
</evidence>
<protein>
    <submittedName>
        <fullName evidence="3">MerR family transcriptional regulator</fullName>
    </submittedName>
</protein>
<dbReference type="PRINTS" id="PR00040">
    <property type="entry name" value="HTHMERR"/>
</dbReference>
<dbReference type="PROSITE" id="PS50937">
    <property type="entry name" value="HTH_MERR_2"/>
    <property type="match status" value="1"/>
</dbReference>
<dbReference type="PANTHER" id="PTHR30204">
    <property type="entry name" value="REDOX-CYCLING DRUG-SENSING TRANSCRIPTIONAL ACTIVATOR SOXR"/>
    <property type="match status" value="1"/>
</dbReference>
<dbReference type="Pfam" id="PF13411">
    <property type="entry name" value="MerR_1"/>
    <property type="match status" value="1"/>
</dbReference>
<gene>
    <name evidence="3" type="ORF">JFN87_19825</name>
</gene>
<dbReference type="InterPro" id="IPR009061">
    <property type="entry name" value="DNA-bd_dom_put_sf"/>
</dbReference>
<dbReference type="Gene3D" id="1.10.1660.10">
    <property type="match status" value="1"/>
</dbReference>
<dbReference type="PROSITE" id="PS00552">
    <property type="entry name" value="HTH_MERR_1"/>
    <property type="match status" value="1"/>
</dbReference>
<sequence length="138" mass="15800">MLDGMNLSIGEVARSTGLSIHTLRFYEHEGVLLNGVPRDSAGRRVYTEEDVDWLRVCVILRASGMPLPDLRRYTEYAREGAGNESERVELLRAHQRRVTEQMRQLQQCMDLISHKVRVYEDILDGAQPGECHAPEAHR</sequence>
<dbReference type="SMART" id="SM00422">
    <property type="entry name" value="HTH_MERR"/>
    <property type="match status" value="1"/>
</dbReference>
<reference evidence="3" key="1">
    <citation type="submission" date="2021-03" db="EMBL/GenBank/DDBJ databases">
        <title>Whole genome sequence of Streptomyces bomunensis MMS17-BM035.</title>
        <authorList>
            <person name="Lee J.H."/>
        </authorList>
    </citation>
    <scope>NUCLEOTIDE SEQUENCE</scope>
    <source>
        <strain evidence="3">MMS17-BM035</strain>
    </source>
</reference>